<evidence type="ECO:0000313" key="3">
    <source>
        <dbReference type="Proteomes" id="UP000574390"/>
    </source>
</evidence>
<comment type="caution">
    <text evidence="2">The sequence shown here is derived from an EMBL/GenBank/DDBJ whole genome shotgun (WGS) entry which is preliminary data.</text>
</comment>
<evidence type="ECO:0000313" key="2">
    <source>
        <dbReference type="EMBL" id="KAF4714701.1"/>
    </source>
</evidence>
<dbReference type="EMBL" id="JABANM010025370">
    <property type="protein sequence ID" value="KAF4714701.1"/>
    <property type="molecule type" value="Genomic_DNA"/>
</dbReference>
<gene>
    <name evidence="2" type="ORF">FOZ62_026552</name>
</gene>
<evidence type="ECO:0000256" key="1">
    <source>
        <dbReference type="SAM" id="MobiDB-lite"/>
    </source>
</evidence>
<proteinExistence type="predicted"/>
<organism evidence="2 3">
    <name type="scientific">Perkinsus olseni</name>
    <name type="common">Perkinsus atlanticus</name>
    <dbReference type="NCBI Taxonomy" id="32597"/>
    <lineage>
        <taxon>Eukaryota</taxon>
        <taxon>Sar</taxon>
        <taxon>Alveolata</taxon>
        <taxon>Perkinsozoa</taxon>
        <taxon>Perkinsea</taxon>
        <taxon>Perkinsida</taxon>
        <taxon>Perkinsidae</taxon>
        <taxon>Perkinsus</taxon>
    </lineage>
</organism>
<accession>A0A7J6R2P9</accession>
<dbReference type="AlphaFoldDB" id="A0A7J6R2P9"/>
<sequence>RGGVVALRATKGKREAASEREQLMGMQGERQSSTSALCVGRQRSDEDVVQAGCLVPLKQGQPVSSLGVAGEREDPYLVHDGLDETGWLASLPYYDDYAGSYEDEIRGTAPTPRPFDVGIR</sequence>
<feature type="non-terminal residue" evidence="2">
    <location>
        <position position="120"/>
    </location>
</feature>
<name>A0A7J6R2P9_PEROL</name>
<reference evidence="2 3" key="1">
    <citation type="submission" date="2020-04" db="EMBL/GenBank/DDBJ databases">
        <title>Perkinsus olseni comparative genomics.</title>
        <authorList>
            <person name="Bogema D.R."/>
        </authorList>
    </citation>
    <scope>NUCLEOTIDE SEQUENCE [LARGE SCALE GENOMIC DNA]</scope>
    <source>
        <strain evidence="2">ATCC PRA-205</strain>
    </source>
</reference>
<feature type="compositionally biased region" description="Basic and acidic residues" evidence="1">
    <location>
        <begin position="12"/>
        <end position="22"/>
    </location>
</feature>
<feature type="region of interest" description="Disordered" evidence="1">
    <location>
        <begin position="1"/>
        <end position="36"/>
    </location>
</feature>
<dbReference type="Proteomes" id="UP000574390">
    <property type="component" value="Unassembled WGS sequence"/>
</dbReference>
<protein>
    <submittedName>
        <fullName evidence="2">Uncharacterized protein</fullName>
    </submittedName>
</protein>